<comment type="caution">
    <text evidence="11">The sequence shown here is derived from an EMBL/GenBank/DDBJ whole genome shotgun (WGS) entry which is preliminary data.</text>
</comment>
<dbReference type="Gene3D" id="1.20.1560.10">
    <property type="entry name" value="ABC transporter type 1, transmembrane domain"/>
    <property type="match status" value="1"/>
</dbReference>
<dbReference type="Proteomes" id="UP000576082">
    <property type="component" value="Unassembled WGS sequence"/>
</dbReference>
<dbReference type="PROSITE" id="PS50893">
    <property type="entry name" value="ABC_TRANSPORTER_2"/>
    <property type="match status" value="1"/>
</dbReference>
<dbReference type="PROSITE" id="PS50929">
    <property type="entry name" value="ABC_TM1F"/>
    <property type="match status" value="1"/>
</dbReference>
<organism evidence="11 12">
    <name type="scientific">Flammeovirga aprica JL-4</name>
    <dbReference type="NCBI Taxonomy" id="694437"/>
    <lineage>
        <taxon>Bacteria</taxon>
        <taxon>Pseudomonadati</taxon>
        <taxon>Bacteroidota</taxon>
        <taxon>Cytophagia</taxon>
        <taxon>Cytophagales</taxon>
        <taxon>Flammeovirgaceae</taxon>
        <taxon>Flammeovirga</taxon>
    </lineage>
</organism>
<keyword evidence="3 8" id="KW-0812">Transmembrane</keyword>
<dbReference type="GO" id="GO:0140359">
    <property type="term" value="F:ABC-type transporter activity"/>
    <property type="evidence" value="ECO:0007669"/>
    <property type="project" value="InterPro"/>
</dbReference>
<name>A0A7X9RW29_9BACT</name>
<feature type="transmembrane region" description="Helical" evidence="8">
    <location>
        <begin position="52"/>
        <end position="70"/>
    </location>
</feature>
<dbReference type="SUPFAM" id="SSF52540">
    <property type="entry name" value="P-loop containing nucleoside triphosphate hydrolases"/>
    <property type="match status" value="1"/>
</dbReference>
<dbReference type="InterPro" id="IPR050095">
    <property type="entry name" value="ECF_ABC_transporter_ATP-bd"/>
</dbReference>
<keyword evidence="6 8" id="KW-1133">Transmembrane helix</keyword>
<accession>A0A7X9RW29</accession>
<dbReference type="InterPro" id="IPR003593">
    <property type="entry name" value="AAA+_ATPase"/>
</dbReference>
<dbReference type="EMBL" id="JABANE010000048">
    <property type="protein sequence ID" value="NME69787.1"/>
    <property type="molecule type" value="Genomic_DNA"/>
</dbReference>
<dbReference type="GO" id="GO:0005524">
    <property type="term" value="F:ATP binding"/>
    <property type="evidence" value="ECO:0007669"/>
    <property type="project" value="UniProtKB-KW"/>
</dbReference>
<feature type="transmembrane region" description="Helical" evidence="8">
    <location>
        <begin position="242"/>
        <end position="261"/>
    </location>
</feature>
<comment type="subcellular location">
    <subcellularLocation>
        <location evidence="1">Cell membrane</location>
        <topology evidence="1">Multi-pass membrane protein</topology>
    </subcellularLocation>
</comment>
<evidence type="ECO:0000259" key="10">
    <source>
        <dbReference type="PROSITE" id="PS50929"/>
    </source>
</evidence>
<dbReference type="InterPro" id="IPR027417">
    <property type="entry name" value="P-loop_NTPase"/>
</dbReference>
<dbReference type="PANTHER" id="PTHR43553">
    <property type="entry name" value="HEAVY METAL TRANSPORTER"/>
    <property type="match status" value="1"/>
</dbReference>
<proteinExistence type="predicted"/>
<evidence type="ECO:0000256" key="7">
    <source>
        <dbReference type="ARBA" id="ARBA00023136"/>
    </source>
</evidence>
<evidence type="ECO:0000256" key="3">
    <source>
        <dbReference type="ARBA" id="ARBA00022692"/>
    </source>
</evidence>
<dbReference type="GO" id="GO:0043190">
    <property type="term" value="C:ATP-binding cassette (ABC) transporter complex"/>
    <property type="evidence" value="ECO:0007669"/>
    <property type="project" value="TreeGrafter"/>
</dbReference>
<evidence type="ECO:0000256" key="1">
    <source>
        <dbReference type="ARBA" id="ARBA00004651"/>
    </source>
</evidence>
<feature type="transmembrane region" description="Helical" evidence="8">
    <location>
        <begin position="150"/>
        <end position="168"/>
    </location>
</feature>
<evidence type="ECO:0000313" key="12">
    <source>
        <dbReference type="Proteomes" id="UP000576082"/>
    </source>
</evidence>
<reference evidence="11 12" key="1">
    <citation type="submission" date="2020-04" db="EMBL/GenBank/DDBJ databases">
        <title>Flammeovirga sp. SR4, a novel species isolated from seawater.</title>
        <authorList>
            <person name="Wang X."/>
        </authorList>
    </citation>
    <scope>NUCLEOTIDE SEQUENCE [LARGE SCALE GENOMIC DNA]</scope>
    <source>
        <strain evidence="11 12">ATCC 23126</strain>
    </source>
</reference>
<keyword evidence="2" id="KW-0813">Transport</keyword>
<dbReference type="Gene3D" id="3.40.50.300">
    <property type="entry name" value="P-loop containing nucleotide triphosphate hydrolases"/>
    <property type="match status" value="1"/>
</dbReference>
<sequence>MITLFNRKEKKLIAVLVVFSIINSSVNFLFIQLVNDLISIIVSDQVPVVSDFLIKFLVVIVVFFTTRIAISRGIIHLSQSTYWKIRLNIVKKVITASYSVISKKKAEIYSTLTHDVENITQLSFVLVNIFTATLTALACMAYLFFLSSTIFFITLFNFLIAYSIYHFVSKKGTAAFIVSRKLEENFLKLLNETLHGSKEINMDRKIGRKILSPYITGVSKKCEHSSKDAYNAFLNSQVAGQIFSFVMIMLILLFGQTYLGATSSSVIKFTFTLLYIMEPVGNATNSIPVISKAFISWDKIKTLGVTFGDEKSNGIEKVKNRFCQNNFNTIELKKVSYEYPESNFKIGPINLELQKGDTVFIYGENGSGKTTLMNTIIALSKLQKGELIRDQNLVNESNIEEYRSLFSVVFNDYFLFDQFYNIDKIVLEEAYYYLHLFEMSDKVSISSNGFSSTDLSTGQRKRLALIYAILVKKPIIVLDEWAADQDPYFRQKFYHDIVPLLNSKGFTIVAITHDDKYYHCCDKLFEMSNGKLLKKEKTLQV</sequence>
<dbReference type="PANTHER" id="PTHR43553:SF11">
    <property type="entry name" value="ABC TRANSPORTER ATP-BINDING_PERMEASE PROTEIN YOJI"/>
    <property type="match status" value="1"/>
</dbReference>
<dbReference type="GO" id="GO:1904680">
    <property type="term" value="F:peptide transmembrane transporter activity"/>
    <property type="evidence" value="ECO:0007669"/>
    <property type="project" value="InterPro"/>
</dbReference>
<feature type="domain" description="ABC transporter" evidence="9">
    <location>
        <begin position="330"/>
        <end position="541"/>
    </location>
</feature>
<dbReference type="InterPro" id="IPR005898">
    <property type="entry name" value="Cyc_pep_transpt_SyrD/YojI"/>
</dbReference>
<evidence type="ECO:0000259" key="9">
    <source>
        <dbReference type="PROSITE" id="PS50893"/>
    </source>
</evidence>
<dbReference type="InterPro" id="IPR036640">
    <property type="entry name" value="ABC1_TM_sf"/>
</dbReference>
<dbReference type="RefSeq" id="WP_169658044.1">
    <property type="nucleotide sequence ID" value="NZ_JABANE010000048.1"/>
</dbReference>
<protein>
    <submittedName>
        <fullName evidence="11">Cyclic peptide export ABC transporter</fullName>
    </submittedName>
</protein>
<dbReference type="GO" id="GO:0016887">
    <property type="term" value="F:ATP hydrolysis activity"/>
    <property type="evidence" value="ECO:0007669"/>
    <property type="project" value="InterPro"/>
</dbReference>
<evidence type="ECO:0000256" key="2">
    <source>
        <dbReference type="ARBA" id="ARBA00022448"/>
    </source>
</evidence>
<feature type="transmembrane region" description="Helical" evidence="8">
    <location>
        <begin position="122"/>
        <end position="144"/>
    </location>
</feature>
<evidence type="ECO:0000256" key="6">
    <source>
        <dbReference type="ARBA" id="ARBA00022989"/>
    </source>
</evidence>
<feature type="domain" description="ABC transmembrane type-1" evidence="10">
    <location>
        <begin position="12"/>
        <end position="292"/>
    </location>
</feature>
<dbReference type="SMART" id="SM00382">
    <property type="entry name" value="AAA"/>
    <property type="match status" value="1"/>
</dbReference>
<dbReference type="GO" id="GO:0015833">
    <property type="term" value="P:peptide transport"/>
    <property type="evidence" value="ECO:0007669"/>
    <property type="project" value="InterPro"/>
</dbReference>
<feature type="transmembrane region" description="Helical" evidence="8">
    <location>
        <begin position="12"/>
        <end position="32"/>
    </location>
</feature>
<evidence type="ECO:0000256" key="4">
    <source>
        <dbReference type="ARBA" id="ARBA00022741"/>
    </source>
</evidence>
<gene>
    <name evidence="11" type="ORF">HHU12_17560</name>
</gene>
<keyword evidence="5" id="KW-0067">ATP-binding</keyword>
<dbReference type="Pfam" id="PF00005">
    <property type="entry name" value="ABC_tran"/>
    <property type="match status" value="1"/>
</dbReference>
<dbReference type="SUPFAM" id="SSF90123">
    <property type="entry name" value="ABC transporter transmembrane region"/>
    <property type="match status" value="1"/>
</dbReference>
<keyword evidence="7 8" id="KW-0472">Membrane</keyword>
<dbReference type="NCBIfam" id="TIGR01194">
    <property type="entry name" value="cyc_pep_trnsptr"/>
    <property type="match status" value="1"/>
</dbReference>
<keyword evidence="4" id="KW-0547">Nucleotide-binding</keyword>
<evidence type="ECO:0000256" key="5">
    <source>
        <dbReference type="ARBA" id="ARBA00022840"/>
    </source>
</evidence>
<keyword evidence="12" id="KW-1185">Reference proteome</keyword>
<evidence type="ECO:0000313" key="11">
    <source>
        <dbReference type="EMBL" id="NME69787.1"/>
    </source>
</evidence>
<dbReference type="InterPro" id="IPR003439">
    <property type="entry name" value="ABC_transporter-like_ATP-bd"/>
</dbReference>
<dbReference type="InterPro" id="IPR011527">
    <property type="entry name" value="ABC1_TM_dom"/>
</dbReference>
<evidence type="ECO:0000256" key="8">
    <source>
        <dbReference type="SAM" id="Phobius"/>
    </source>
</evidence>
<dbReference type="AlphaFoldDB" id="A0A7X9RW29"/>